<reference evidence="3" key="1">
    <citation type="submission" date="2020-02" db="EMBL/GenBank/DDBJ databases">
        <authorList>
            <person name="Scholz U."/>
            <person name="Mascher M."/>
            <person name="Fiebig A."/>
        </authorList>
    </citation>
    <scope>NUCLEOTIDE SEQUENCE</scope>
</reference>
<proteinExistence type="predicted"/>
<evidence type="ECO:0000259" key="2">
    <source>
        <dbReference type="Pfam" id="PF23324"/>
    </source>
</evidence>
<dbReference type="PANTHER" id="PTHR34272">
    <property type="entry name" value="EXPRESSED PROTEIN"/>
    <property type="match status" value="1"/>
</dbReference>
<feature type="region of interest" description="Disordered" evidence="1">
    <location>
        <begin position="1"/>
        <end position="141"/>
    </location>
</feature>
<dbReference type="Pfam" id="PF23324">
    <property type="entry name" value="DUF7086"/>
    <property type="match status" value="1"/>
</dbReference>
<name>A0A7I8K9I8_SPIIN</name>
<feature type="domain" description="DUF7086" evidence="2">
    <location>
        <begin position="160"/>
        <end position="292"/>
    </location>
</feature>
<sequence>MDNDREGPRKKKRKEKDDDELALSLSPPGQTPTTQDWNTPDVTFSLSPPPPSSSDPVIGSQNPPSQKTITLTVPRKPHQAMALPFDNPSSSRTAAPIPPHRSHHIDAPTIGDLPSSHRSNQGFPRARKNPHQGPPKGKDETVMAPFRWATDRRAVVHRKDYILAQGIRAIEGEVKCRWCEHSSSISYDLEEMFQKVTKFIEGVKDQMHDRARPEWLAPTFRDCTVCGRQNSLKPVIATKKRAINWLFLLLGGTLACCNLRQLKYFCKHTGNHRTGAKDRVLYLVYLGICKQLDPKDLFEPYR</sequence>
<dbReference type="Proteomes" id="UP000663760">
    <property type="component" value="Chromosome 3"/>
</dbReference>
<dbReference type="OrthoDB" id="1900495at2759"/>
<dbReference type="PANTHER" id="PTHR34272:SF1">
    <property type="entry name" value="EXPRESSED PROTEIN"/>
    <property type="match status" value="1"/>
</dbReference>
<dbReference type="InterPro" id="IPR055513">
    <property type="entry name" value="DUF7086"/>
</dbReference>
<feature type="compositionally biased region" description="Polar residues" evidence="1">
    <location>
        <begin position="27"/>
        <end position="44"/>
    </location>
</feature>
<evidence type="ECO:0000256" key="1">
    <source>
        <dbReference type="SAM" id="MobiDB-lite"/>
    </source>
</evidence>
<protein>
    <recommendedName>
        <fullName evidence="2">DUF7086 domain-containing protein</fullName>
    </recommendedName>
</protein>
<dbReference type="AlphaFoldDB" id="A0A7I8K9I8"/>
<evidence type="ECO:0000313" key="4">
    <source>
        <dbReference type="Proteomes" id="UP000663760"/>
    </source>
</evidence>
<dbReference type="EMBL" id="LR746266">
    <property type="protein sequence ID" value="CAA7393663.1"/>
    <property type="molecule type" value="Genomic_DNA"/>
</dbReference>
<gene>
    <name evidence="3" type="ORF">SI8410_03004385</name>
</gene>
<organism evidence="3 4">
    <name type="scientific">Spirodela intermedia</name>
    <name type="common">Intermediate duckweed</name>
    <dbReference type="NCBI Taxonomy" id="51605"/>
    <lineage>
        <taxon>Eukaryota</taxon>
        <taxon>Viridiplantae</taxon>
        <taxon>Streptophyta</taxon>
        <taxon>Embryophyta</taxon>
        <taxon>Tracheophyta</taxon>
        <taxon>Spermatophyta</taxon>
        <taxon>Magnoliopsida</taxon>
        <taxon>Liliopsida</taxon>
        <taxon>Araceae</taxon>
        <taxon>Lemnoideae</taxon>
        <taxon>Spirodela</taxon>
    </lineage>
</organism>
<feature type="compositionally biased region" description="Polar residues" evidence="1">
    <location>
        <begin position="59"/>
        <end position="71"/>
    </location>
</feature>
<accession>A0A7I8K9I8</accession>
<evidence type="ECO:0000313" key="3">
    <source>
        <dbReference type="EMBL" id="CAA7393663.1"/>
    </source>
</evidence>
<keyword evidence="4" id="KW-1185">Reference proteome</keyword>